<dbReference type="Gene3D" id="3.50.50.60">
    <property type="entry name" value="FAD/NAD(P)-binding domain"/>
    <property type="match status" value="1"/>
</dbReference>
<gene>
    <name evidence="3" type="ORF">NO357_15475</name>
</gene>
<dbReference type="EMBL" id="JANHAX010000005">
    <property type="protein sequence ID" value="MDQ2091300.1"/>
    <property type="molecule type" value="Genomic_DNA"/>
</dbReference>
<dbReference type="InterPro" id="IPR036188">
    <property type="entry name" value="FAD/NAD-bd_sf"/>
</dbReference>
<dbReference type="Pfam" id="PF01266">
    <property type="entry name" value="DAO"/>
    <property type="match status" value="1"/>
</dbReference>
<dbReference type="PANTHER" id="PTHR13847:SF281">
    <property type="entry name" value="FAD DEPENDENT OXIDOREDUCTASE DOMAIN-CONTAINING PROTEIN"/>
    <property type="match status" value="1"/>
</dbReference>
<dbReference type="GO" id="GO:0016491">
    <property type="term" value="F:oxidoreductase activity"/>
    <property type="evidence" value="ECO:0007669"/>
    <property type="project" value="UniProtKB-KW"/>
</dbReference>
<protein>
    <submittedName>
        <fullName evidence="3">FAD-binding oxidoreductase</fullName>
    </submittedName>
</protein>
<evidence type="ECO:0000256" key="1">
    <source>
        <dbReference type="ARBA" id="ARBA00023002"/>
    </source>
</evidence>
<evidence type="ECO:0000259" key="2">
    <source>
        <dbReference type="Pfam" id="PF01266"/>
    </source>
</evidence>
<dbReference type="PANTHER" id="PTHR13847">
    <property type="entry name" value="SARCOSINE DEHYDROGENASE-RELATED"/>
    <property type="match status" value="1"/>
</dbReference>
<reference evidence="3" key="1">
    <citation type="submission" date="2022-07" db="EMBL/GenBank/DDBJ databases">
        <authorList>
            <person name="Otstavnykh N."/>
            <person name="Isaeva M."/>
            <person name="Bystritskaya E."/>
        </authorList>
    </citation>
    <scope>NUCLEOTIDE SEQUENCE</scope>
    <source>
        <strain evidence="3">KCTC 52189</strain>
    </source>
</reference>
<keyword evidence="4" id="KW-1185">Reference proteome</keyword>
<comment type="caution">
    <text evidence="3">The sequence shown here is derived from an EMBL/GenBank/DDBJ whole genome shotgun (WGS) entry which is preliminary data.</text>
</comment>
<evidence type="ECO:0000313" key="3">
    <source>
        <dbReference type="EMBL" id="MDQ2091300.1"/>
    </source>
</evidence>
<evidence type="ECO:0000313" key="4">
    <source>
        <dbReference type="Proteomes" id="UP001226762"/>
    </source>
</evidence>
<dbReference type="Proteomes" id="UP001226762">
    <property type="component" value="Unassembled WGS sequence"/>
</dbReference>
<dbReference type="Gene3D" id="3.30.9.10">
    <property type="entry name" value="D-Amino Acid Oxidase, subunit A, domain 2"/>
    <property type="match status" value="1"/>
</dbReference>
<reference evidence="3" key="2">
    <citation type="submission" date="2023-02" db="EMBL/GenBank/DDBJ databases">
        <title>'Rhodoalgimonas zhirmunskyi' gen. nov., isolated from a red alga.</title>
        <authorList>
            <person name="Nedashkovskaya O.I."/>
            <person name="Otstavnykh N.Y."/>
            <person name="Bystritskaya E.P."/>
            <person name="Balabanova L.A."/>
            <person name="Isaeva M.P."/>
        </authorList>
    </citation>
    <scope>NUCLEOTIDE SEQUENCE</scope>
    <source>
        <strain evidence="3">KCTC 52189</strain>
    </source>
</reference>
<dbReference type="AlphaFoldDB" id="A0AAE3WGK4"/>
<keyword evidence="1" id="KW-0560">Oxidoreductase</keyword>
<feature type="domain" description="FAD dependent oxidoreductase" evidence="2">
    <location>
        <begin position="28"/>
        <end position="376"/>
    </location>
</feature>
<name>A0AAE3WGK4_9RHOB</name>
<dbReference type="SUPFAM" id="SSF51905">
    <property type="entry name" value="FAD/NAD(P)-binding domain"/>
    <property type="match status" value="1"/>
</dbReference>
<dbReference type="InterPro" id="IPR006076">
    <property type="entry name" value="FAD-dep_OxRdtase"/>
</dbReference>
<accession>A0AAE3WGK4</accession>
<proteinExistence type="predicted"/>
<sequence length="433" mass="47429">MRLITTPYWWEDGKALPAPCERVPGRVDLAVVGGGFTGLGAALAAVEKGARVAVFDAGQPGQGASTRNGGMIGAPHRPELAQELERYGRGFAARLVREGCEGFEHTRAMHETAGVYQHTGRVMLAYTRAQMDKLVRQADLLNGLHPQGIDVLRPGEMQAHIKTGRYFGGIFFPNHGAVQPRLAHDAMLARAREAGVEICADCAVQSLTPAGAGFRLETERGECFARRVVWAGNAYTGGAHRWLARRIFRIPSFIIATEELAPGVIDRLAPGGRMMVETRARHSYFRPSPDGRRILFGGRAALVPISPQAAAKRLQATMAEIWPEAAAWRITHSWQGFVGFTFDRTPHVGEREGVHFAYGYCGNGVALSPWLGHKAALRALGDPEGETVFAEMPLQSRPYHAGGWPWFMHLASPWWRFVVDGRERAQAARDRAG</sequence>
<dbReference type="RefSeq" id="WP_306736595.1">
    <property type="nucleotide sequence ID" value="NZ_JANHAX010000005.1"/>
</dbReference>
<organism evidence="3 4">
    <name type="scientific">Marimonas arenosa</name>
    <dbReference type="NCBI Taxonomy" id="1795305"/>
    <lineage>
        <taxon>Bacteria</taxon>
        <taxon>Pseudomonadati</taxon>
        <taxon>Pseudomonadota</taxon>
        <taxon>Alphaproteobacteria</taxon>
        <taxon>Rhodobacterales</taxon>
        <taxon>Paracoccaceae</taxon>
        <taxon>Marimonas</taxon>
    </lineage>
</organism>
<dbReference type="GO" id="GO:0005737">
    <property type="term" value="C:cytoplasm"/>
    <property type="evidence" value="ECO:0007669"/>
    <property type="project" value="TreeGrafter"/>
</dbReference>